<keyword evidence="1" id="KW-1133">Transmembrane helix</keyword>
<sequence length="228" mass="24875">MEANSWVYLVFQLVALVVVAVGALWAYTRYALERGLLAPATFDVDVVALGSDRADAHDRRVVVAVLTLHNHGTSTLVLTNLRVDLRYLSAGAPIVLGTDPSHPLFGRVLFTGSVRRDVEPAAPAVDRAGGTTGPGRTGRGFRLLEHDTFVQAGVDQTYRFATSVPADARYVLAWGSFEYAQRPDRPQRALLRLSRRLGLIQYSLTHVVEPHTAETVVRLDPGEVPHGS</sequence>
<feature type="transmembrane region" description="Helical" evidence="1">
    <location>
        <begin position="6"/>
        <end position="27"/>
    </location>
</feature>
<proteinExistence type="predicted"/>
<gene>
    <name evidence="2" type="ORF">Cch01nite_07380</name>
</gene>
<dbReference type="RefSeq" id="WP_203748735.1">
    <property type="nucleotide sequence ID" value="NZ_BONK01000002.1"/>
</dbReference>
<accession>A0A919P215</accession>
<dbReference type="Proteomes" id="UP000632740">
    <property type="component" value="Unassembled WGS sequence"/>
</dbReference>
<dbReference type="EMBL" id="BONK01000002">
    <property type="protein sequence ID" value="GIG20014.1"/>
    <property type="molecule type" value="Genomic_DNA"/>
</dbReference>
<evidence type="ECO:0000256" key="1">
    <source>
        <dbReference type="SAM" id="Phobius"/>
    </source>
</evidence>
<evidence type="ECO:0000313" key="3">
    <source>
        <dbReference type="Proteomes" id="UP000632740"/>
    </source>
</evidence>
<keyword evidence="3" id="KW-1185">Reference proteome</keyword>
<evidence type="ECO:0000313" key="2">
    <source>
        <dbReference type="EMBL" id="GIG20014.1"/>
    </source>
</evidence>
<dbReference type="AlphaFoldDB" id="A0A919P215"/>
<organism evidence="2 3">
    <name type="scientific">Cellulomonas chitinilytica</name>
    <dbReference type="NCBI Taxonomy" id="398759"/>
    <lineage>
        <taxon>Bacteria</taxon>
        <taxon>Bacillati</taxon>
        <taxon>Actinomycetota</taxon>
        <taxon>Actinomycetes</taxon>
        <taxon>Micrococcales</taxon>
        <taxon>Cellulomonadaceae</taxon>
        <taxon>Cellulomonas</taxon>
    </lineage>
</organism>
<keyword evidence="1" id="KW-0812">Transmembrane</keyword>
<comment type="caution">
    <text evidence="2">The sequence shown here is derived from an EMBL/GenBank/DDBJ whole genome shotgun (WGS) entry which is preliminary data.</text>
</comment>
<reference evidence="2" key="1">
    <citation type="submission" date="2021-01" db="EMBL/GenBank/DDBJ databases">
        <title>Whole genome shotgun sequence of Cellulomonas chitinilytica NBRC 110799.</title>
        <authorList>
            <person name="Komaki H."/>
            <person name="Tamura T."/>
        </authorList>
    </citation>
    <scope>NUCLEOTIDE SEQUENCE</scope>
    <source>
        <strain evidence="2">NBRC 110799</strain>
    </source>
</reference>
<name>A0A919P215_9CELL</name>
<keyword evidence="1" id="KW-0472">Membrane</keyword>
<protein>
    <submittedName>
        <fullName evidence="2">Uncharacterized protein</fullName>
    </submittedName>
</protein>